<reference evidence="12" key="1">
    <citation type="submission" date="2017-02" db="UniProtKB">
        <authorList>
            <consortium name="WormBaseParasite"/>
        </authorList>
    </citation>
    <scope>IDENTIFICATION</scope>
</reference>
<dbReference type="GO" id="GO:0008284">
    <property type="term" value="P:positive regulation of cell population proliferation"/>
    <property type="evidence" value="ECO:0007669"/>
    <property type="project" value="TreeGrafter"/>
</dbReference>
<dbReference type="PANTHER" id="PTHR24416:SF566">
    <property type="entry name" value="EPIDERMAL GROWTH FACTOR RECEPTOR"/>
    <property type="match status" value="1"/>
</dbReference>
<dbReference type="SUPFAM" id="SSF56112">
    <property type="entry name" value="Protein kinase-like (PK-like)"/>
    <property type="match status" value="1"/>
</dbReference>
<dbReference type="InterPro" id="IPR020635">
    <property type="entry name" value="Tyr_kinase_cat_dom"/>
</dbReference>
<dbReference type="FunFam" id="1.10.510.10:FF:000027">
    <property type="entry name" value="Receptor protein-tyrosine kinase"/>
    <property type="match status" value="1"/>
</dbReference>
<dbReference type="SMART" id="SM00219">
    <property type="entry name" value="TyrKc"/>
    <property type="match status" value="1"/>
</dbReference>
<evidence type="ECO:0000256" key="4">
    <source>
        <dbReference type="ARBA" id="ARBA00022777"/>
    </source>
</evidence>
<keyword evidence="4" id="KW-0418">Kinase</keyword>
<dbReference type="STRING" id="6216.A0A0R3SMV6"/>
<accession>A0A0R3SMV6</accession>
<dbReference type="PANTHER" id="PTHR24416">
    <property type="entry name" value="TYROSINE-PROTEIN KINASE RECEPTOR"/>
    <property type="match status" value="1"/>
</dbReference>
<dbReference type="GO" id="GO:0043235">
    <property type="term" value="C:receptor complex"/>
    <property type="evidence" value="ECO:0007669"/>
    <property type="project" value="TreeGrafter"/>
</dbReference>
<dbReference type="InterPro" id="IPR050122">
    <property type="entry name" value="RTK"/>
</dbReference>
<feature type="region of interest" description="Disordered" evidence="7">
    <location>
        <begin position="265"/>
        <end position="304"/>
    </location>
</feature>
<evidence type="ECO:0000313" key="12">
    <source>
        <dbReference type="WBParaSite" id="HDID_0000627101-mRNA-1"/>
    </source>
</evidence>
<dbReference type="GO" id="GO:0009925">
    <property type="term" value="C:basal plasma membrane"/>
    <property type="evidence" value="ECO:0007669"/>
    <property type="project" value="TreeGrafter"/>
</dbReference>
<evidence type="ECO:0000313" key="10">
    <source>
        <dbReference type="EMBL" id="VDL58588.1"/>
    </source>
</evidence>
<keyword evidence="3" id="KW-0547">Nucleotide-binding</keyword>
<dbReference type="GO" id="GO:0007169">
    <property type="term" value="P:cell surface receptor protein tyrosine kinase signaling pathway"/>
    <property type="evidence" value="ECO:0007669"/>
    <property type="project" value="TreeGrafter"/>
</dbReference>
<feature type="compositionally biased region" description="Low complexity" evidence="7">
    <location>
        <begin position="265"/>
        <end position="279"/>
    </location>
</feature>
<dbReference type="Gene3D" id="1.10.510.10">
    <property type="entry name" value="Transferase(Phosphotransferase) domain 1"/>
    <property type="match status" value="1"/>
</dbReference>
<evidence type="ECO:0000313" key="11">
    <source>
        <dbReference type="Proteomes" id="UP000274504"/>
    </source>
</evidence>
<reference evidence="10 11" key="2">
    <citation type="submission" date="2018-11" db="EMBL/GenBank/DDBJ databases">
        <authorList>
            <consortium name="Pathogen Informatics"/>
        </authorList>
    </citation>
    <scope>NUCLEOTIDE SEQUENCE [LARGE SCALE GENOMIC DNA]</scope>
</reference>
<proteinExistence type="predicted"/>
<dbReference type="GO" id="GO:0005524">
    <property type="term" value="F:ATP binding"/>
    <property type="evidence" value="ECO:0007669"/>
    <property type="project" value="UniProtKB-KW"/>
</dbReference>
<name>A0A0R3SMV6_HYMDI</name>
<evidence type="ECO:0000256" key="1">
    <source>
        <dbReference type="ARBA" id="ARBA00022553"/>
    </source>
</evidence>
<evidence type="ECO:0000256" key="6">
    <source>
        <dbReference type="ARBA" id="ARBA00023137"/>
    </source>
</evidence>
<feature type="chain" id="PRO_5043131357" evidence="8">
    <location>
        <begin position="22"/>
        <end position="304"/>
    </location>
</feature>
<dbReference type="GO" id="GO:0022008">
    <property type="term" value="P:neurogenesis"/>
    <property type="evidence" value="ECO:0007669"/>
    <property type="project" value="TreeGrafter"/>
</dbReference>
<keyword evidence="5" id="KW-0067">ATP-binding</keyword>
<gene>
    <name evidence="10" type="ORF">HDID_LOCUS6270</name>
</gene>
<dbReference type="GO" id="GO:0004714">
    <property type="term" value="F:transmembrane receptor protein tyrosine kinase activity"/>
    <property type="evidence" value="ECO:0007669"/>
    <property type="project" value="TreeGrafter"/>
</dbReference>
<dbReference type="PRINTS" id="PR00109">
    <property type="entry name" value="TYRKINASE"/>
</dbReference>
<dbReference type="WBParaSite" id="HDID_0000627101-mRNA-1">
    <property type="protein sequence ID" value="HDID_0000627101-mRNA-1"/>
    <property type="gene ID" value="HDID_0000627101"/>
</dbReference>
<evidence type="ECO:0000256" key="7">
    <source>
        <dbReference type="SAM" id="MobiDB-lite"/>
    </source>
</evidence>
<dbReference type="GO" id="GO:0043066">
    <property type="term" value="P:negative regulation of apoptotic process"/>
    <property type="evidence" value="ECO:0007669"/>
    <property type="project" value="TreeGrafter"/>
</dbReference>
<dbReference type="Proteomes" id="UP000274504">
    <property type="component" value="Unassembled WGS sequence"/>
</dbReference>
<dbReference type="PROSITE" id="PS50011">
    <property type="entry name" value="PROTEIN_KINASE_DOM"/>
    <property type="match status" value="1"/>
</dbReference>
<dbReference type="InterPro" id="IPR000719">
    <property type="entry name" value="Prot_kinase_dom"/>
</dbReference>
<protein>
    <submittedName>
        <fullName evidence="12">Protein kinase domain-containing protein</fullName>
    </submittedName>
</protein>
<organism evidence="12">
    <name type="scientific">Hymenolepis diminuta</name>
    <name type="common">Rat tapeworm</name>
    <dbReference type="NCBI Taxonomy" id="6216"/>
    <lineage>
        <taxon>Eukaryota</taxon>
        <taxon>Metazoa</taxon>
        <taxon>Spiralia</taxon>
        <taxon>Lophotrochozoa</taxon>
        <taxon>Platyhelminthes</taxon>
        <taxon>Cestoda</taxon>
        <taxon>Eucestoda</taxon>
        <taxon>Cyclophyllidea</taxon>
        <taxon>Hymenolepididae</taxon>
        <taxon>Hymenolepis</taxon>
    </lineage>
</organism>
<keyword evidence="2" id="KW-0808">Transferase</keyword>
<sequence length="304" mass="34021">MATVNHPCCLRLLALCMTARPQLVTSFLPLGCLLSYLHKHGGPYSIDTSVITAEIILNWSGQIASGMAYLASRGIIHRDLAARNVLVETPEQIKITDFGLAKCIEDTGGEYTAKGGLMPVKWLAIECIKKRIFSSKSDVWAYGVTLWEIFTLGRRPFERIHTRHLIHHLEKGLRLAQPLTTSLELYQLMIDCWLEDPEARPSFEDLFQRICYMQLEPLTYLNFRQQGRSRLWSDSGFTASSSGYIATAPNTATTNTVNTSTMMKSLSEASAPSTTASSPNYQEREEVEEGESNDPLSIHPFAQQ</sequence>
<evidence type="ECO:0000256" key="8">
    <source>
        <dbReference type="SAM" id="SignalP"/>
    </source>
</evidence>
<evidence type="ECO:0000256" key="5">
    <source>
        <dbReference type="ARBA" id="ARBA00022840"/>
    </source>
</evidence>
<feature type="signal peptide" evidence="8">
    <location>
        <begin position="1"/>
        <end position="21"/>
    </location>
</feature>
<feature type="domain" description="Protein kinase" evidence="9">
    <location>
        <begin position="1"/>
        <end position="219"/>
    </location>
</feature>
<keyword evidence="8" id="KW-0732">Signal</keyword>
<keyword evidence="1" id="KW-0597">Phosphoprotein</keyword>
<dbReference type="InterPro" id="IPR001245">
    <property type="entry name" value="Ser-Thr/Tyr_kinase_cat_dom"/>
</dbReference>
<dbReference type="InterPro" id="IPR008266">
    <property type="entry name" value="Tyr_kinase_AS"/>
</dbReference>
<dbReference type="EMBL" id="UYSG01004706">
    <property type="protein sequence ID" value="VDL58588.1"/>
    <property type="molecule type" value="Genomic_DNA"/>
</dbReference>
<evidence type="ECO:0000259" key="9">
    <source>
        <dbReference type="PROSITE" id="PS50011"/>
    </source>
</evidence>
<dbReference type="Pfam" id="PF07714">
    <property type="entry name" value="PK_Tyr_Ser-Thr"/>
    <property type="match status" value="1"/>
</dbReference>
<evidence type="ECO:0000256" key="2">
    <source>
        <dbReference type="ARBA" id="ARBA00022679"/>
    </source>
</evidence>
<dbReference type="OrthoDB" id="6219513at2759"/>
<dbReference type="PROSITE" id="PS00109">
    <property type="entry name" value="PROTEIN_KINASE_TYR"/>
    <property type="match status" value="1"/>
</dbReference>
<keyword evidence="6" id="KW-0829">Tyrosine-protein kinase</keyword>
<dbReference type="InterPro" id="IPR011009">
    <property type="entry name" value="Kinase-like_dom_sf"/>
</dbReference>
<dbReference type="AlphaFoldDB" id="A0A0R3SMV6"/>
<evidence type="ECO:0000256" key="3">
    <source>
        <dbReference type="ARBA" id="ARBA00022741"/>
    </source>
</evidence>